<feature type="compositionally biased region" description="Polar residues" evidence="5">
    <location>
        <begin position="134"/>
        <end position="147"/>
    </location>
</feature>
<dbReference type="GO" id="GO:1904161">
    <property type="term" value="P:DNA synthesis involved in UV-damage excision repair"/>
    <property type="evidence" value="ECO:0007669"/>
    <property type="project" value="TreeGrafter"/>
</dbReference>
<feature type="compositionally biased region" description="Polar residues" evidence="5">
    <location>
        <begin position="186"/>
        <end position="199"/>
    </location>
</feature>
<keyword evidence="3" id="KW-0235">DNA replication</keyword>
<dbReference type="Gene3D" id="3.90.1030.20">
    <property type="entry name" value="DNA polymerase delta, p66 (Cdc27) subunit, wHTH domain"/>
    <property type="match status" value="1"/>
</dbReference>
<evidence type="ECO:0000256" key="2">
    <source>
        <dbReference type="ARBA" id="ARBA00017589"/>
    </source>
</evidence>
<dbReference type="PANTHER" id="PTHR17598">
    <property type="entry name" value="DNA POLYMERASE DELTA SUBUNIT 3"/>
    <property type="match status" value="1"/>
</dbReference>
<proteinExistence type="predicted"/>
<feature type="compositionally biased region" description="Polar residues" evidence="5">
    <location>
        <begin position="441"/>
        <end position="452"/>
    </location>
</feature>
<dbReference type="GO" id="GO:0006297">
    <property type="term" value="P:nucleotide-excision repair, DNA gap filling"/>
    <property type="evidence" value="ECO:0007669"/>
    <property type="project" value="TreeGrafter"/>
</dbReference>
<accession>A0A4S2KY51</accession>
<reference evidence="6 7" key="1">
    <citation type="journal article" date="2019" name="BMC Genomics">
        <title>New insights from Opisthorchis felineus genome: update on genomics of the epidemiologically important liver flukes.</title>
        <authorList>
            <person name="Ershov N.I."/>
            <person name="Mordvinov V.A."/>
            <person name="Prokhortchouk E.B."/>
            <person name="Pakharukova M.Y."/>
            <person name="Gunbin K.V."/>
            <person name="Ustyantsev K."/>
            <person name="Genaev M.A."/>
            <person name="Blinov A.G."/>
            <person name="Mazur A."/>
            <person name="Boulygina E."/>
            <person name="Tsygankova S."/>
            <person name="Khrameeva E."/>
            <person name="Chekanov N."/>
            <person name="Fan G."/>
            <person name="Xiao A."/>
            <person name="Zhang H."/>
            <person name="Xu X."/>
            <person name="Yang H."/>
            <person name="Solovyev V."/>
            <person name="Lee S.M."/>
            <person name="Liu X."/>
            <person name="Afonnikov D.A."/>
            <person name="Skryabin K.G."/>
        </authorList>
    </citation>
    <scope>NUCLEOTIDE SEQUENCE [LARGE SCALE GENOMIC DNA]</scope>
    <source>
        <strain evidence="6">AK-0245</strain>
        <tissue evidence="6">Whole organism</tissue>
    </source>
</reference>
<sequence>MEEQMLFENLDEKLEDELAVITTTWLSINFELQIGEAEGLLNKYFTSHPHLSAVFLLTGLSSEGEVTIRLTPNEKLRESEAVFVEEPARTIYSVQRHPCRSSTTVSTSALFSDVSTDALKKLVTIPWCPTESSRQPLASCENKQNELGKQPGIPVASNHSTQIEKPKPSDISNFFTTTSKPTSTTVLQKQGQKRPSTFFDTKPGKVSPKMTLPEKPLVFISQSKDQEEEEEEFLTSAVLRSSKRKRLIIDSDEEEAITGPVEKFTQSRASPRKTADRDQKTTPKVIKKILAADSETDSPTPKPARGRRPRSAAATTETEREAPIASPSRESRTTTCSPKKPQASKPKSPAKTNRRRRQVLKTFMDDDGYMVTEKVWESASENDDDEPIRAIQSAVDAEPCVSPPKHDTDALLTGTPTLGSTKSAQPSKKPSRKVNPKAGTKQASISSFFSRT</sequence>
<protein>
    <recommendedName>
        <fullName evidence="2">DNA polymerase delta subunit 3</fullName>
    </recommendedName>
</protein>
<feature type="compositionally biased region" description="Low complexity" evidence="5">
    <location>
        <begin position="176"/>
        <end position="185"/>
    </location>
</feature>
<dbReference type="GO" id="GO:0003887">
    <property type="term" value="F:DNA-directed DNA polymerase activity"/>
    <property type="evidence" value="ECO:0007669"/>
    <property type="project" value="TreeGrafter"/>
</dbReference>
<dbReference type="GO" id="GO:0006271">
    <property type="term" value="P:DNA strand elongation involved in DNA replication"/>
    <property type="evidence" value="ECO:0007669"/>
    <property type="project" value="TreeGrafter"/>
</dbReference>
<evidence type="ECO:0000256" key="4">
    <source>
        <dbReference type="ARBA" id="ARBA00023242"/>
    </source>
</evidence>
<dbReference type="InterPro" id="IPR041913">
    <property type="entry name" value="POLD3_sf"/>
</dbReference>
<comment type="subcellular location">
    <subcellularLocation>
        <location evidence="1">Nucleus</location>
    </subcellularLocation>
</comment>
<dbReference type="PANTHER" id="PTHR17598:SF13">
    <property type="entry name" value="DNA POLYMERASE DELTA SUBUNIT 3"/>
    <property type="match status" value="1"/>
</dbReference>
<keyword evidence="4" id="KW-0539">Nucleus</keyword>
<evidence type="ECO:0000256" key="5">
    <source>
        <dbReference type="SAM" id="MobiDB-lite"/>
    </source>
</evidence>
<feature type="compositionally biased region" description="Low complexity" evidence="5">
    <location>
        <begin position="337"/>
        <end position="351"/>
    </location>
</feature>
<evidence type="ECO:0000256" key="1">
    <source>
        <dbReference type="ARBA" id="ARBA00004123"/>
    </source>
</evidence>
<feature type="region of interest" description="Disordered" evidence="5">
    <location>
        <begin position="134"/>
        <end position="211"/>
    </location>
</feature>
<dbReference type="STRING" id="147828.A0A4S2KY51"/>
<gene>
    <name evidence="6" type="ORF">CRM22_010488</name>
</gene>
<dbReference type="EMBL" id="SJOL01009866">
    <property type="protein sequence ID" value="TGZ55095.1"/>
    <property type="molecule type" value="Genomic_DNA"/>
</dbReference>
<dbReference type="GO" id="GO:0043625">
    <property type="term" value="C:delta DNA polymerase complex"/>
    <property type="evidence" value="ECO:0007669"/>
    <property type="project" value="InterPro"/>
</dbReference>
<evidence type="ECO:0000313" key="7">
    <source>
        <dbReference type="Proteomes" id="UP000308267"/>
    </source>
</evidence>
<organism evidence="6 7">
    <name type="scientific">Opisthorchis felineus</name>
    <dbReference type="NCBI Taxonomy" id="147828"/>
    <lineage>
        <taxon>Eukaryota</taxon>
        <taxon>Metazoa</taxon>
        <taxon>Spiralia</taxon>
        <taxon>Lophotrochozoa</taxon>
        <taxon>Platyhelminthes</taxon>
        <taxon>Trematoda</taxon>
        <taxon>Digenea</taxon>
        <taxon>Opisthorchiida</taxon>
        <taxon>Opisthorchiata</taxon>
        <taxon>Opisthorchiidae</taxon>
        <taxon>Opisthorchis</taxon>
    </lineage>
</organism>
<dbReference type="AlphaFoldDB" id="A0A4S2KY51"/>
<dbReference type="Proteomes" id="UP000308267">
    <property type="component" value="Unassembled WGS sequence"/>
</dbReference>
<evidence type="ECO:0000313" key="6">
    <source>
        <dbReference type="EMBL" id="TGZ55095.1"/>
    </source>
</evidence>
<dbReference type="Pfam" id="PF09507">
    <property type="entry name" value="CDC27"/>
    <property type="match status" value="1"/>
</dbReference>
<keyword evidence="7" id="KW-1185">Reference proteome</keyword>
<evidence type="ECO:0000256" key="3">
    <source>
        <dbReference type="ARBA" id="ARBA00022705"/>
    </source>
</evidence>
<dbReference type="OrthoDB" id="514823at2759"/>
<name>A0A4S2KY51_OPIFE</name>
<comment type="caution">
    <text evidence="6">The sequence shown here is derived from an EMBL/GenBank/DDBJ whole genome shotgun (WGS) entry which is preliminary data.</text>
</comment>
<feature type="region of interest" description="Disordered" evidence="5">
    <location>
        <begin position="396"/>
        <end position="452"/>
    </location>
</feature>
<feature type="region of interest" description="Disordered" evidence="5">
    <location>
        <begin position="249"/>
        <end position="365"/>
    </location>
</feature>
<feature type="compositionally biased region" description="Polar residues" evidence="5">
    <location>
        <begin position="414"/>
        <end position="428"/>
    </location>
</feature>
<dbReference type="InterPro" id="IPR019038">
    <property type="entry name" value="POLD3"/>
</dbReference>